<dbReference type="EMBL" id="JADQAZ010000002">
    <property type="protein sequence ID" value="MBT0957380.1"/>
    <property type="molecule type" value="Genomic_DNA"/>
</dbReference>
<evidence type="ECO:0000313" key="2">
    <source>
        <dbReference type="EMBL" id="MBT0957380.1"/>
    </source>
</evidence>
<reference evidence="2 3" key="1">
    <citation type="journal article" date="2021" name="Arch. Microbiol.">
        <title>Harenicola maris gen. nov., sp. nov. isolated from the Sea of Japan shallow sediments.</title>
        <authorList>
            <person name="Romanenko L.A."/>
            <person name="Kurilenko V.V."/>
            <person name="Chernysheva N.Y."/>
            <person name="Tekutyeva L.A."/>
            <person name="Velansky P.V."/>
            <person name="Svetashev V.I."/>
            <person name="Isaeva M.P."/>
        </authorList>
    </citation>
    <scope>NUCLEOTIDE SEQUENCE [LARGE SCALE GENOMIC DNA]</scope>
    <source>
        <strain evidence="2 3">KMM 3653</strain>
    </source>
</reference>
<dbReference type="AlphaFoldDB" id="A0AAP2CPL3"/>
<comment type="caution">
    <text evidence="2">The sequence shown here is derived from an EMBL/GenBank/DDBJ whole genome shotgun (WGS) entry which is preliminary data.</text>
</comment>
<name>A0AAP2CPL3_9RHOB</name>
<feature type="signal peptide" evidence="1">
    <location>
        <begin position="1"/>
        <end position="27"/>
    </location>
</feature>
<sequence>MPPRRPLPARRLIALLCTVLWAGQASAQEGFRFDPSDLGTRISGTPITVDGSLLGDPSKITSPFDIVLPTSDAGWVARMDTAPSSGLVKFVFTSPEGQFVEALSFAQAQVPAGETTRRLEQFGAAISRDLVPGLLAQDPNAAPPRIRRIGIGRLEGVELFGTYNHASEGEVLWRYVGLLDPFSRNALIALAQVSRNRVVISGPEALDRSLSGQALASVSLKN</sequence>
<dbReference type="Proteomes" id="UP001315686">
    <property type="component" value="Unassembled WGS sequence"/>
</dbReference>
<feature type="chain" id="PRO_5042951252" evidence="1">
    <location>
        <begin position="28"/>
        <end position="222"/>
    </location>
</feature>
<evidence type="ECO:0000313" key="3">
    <source>
        <dbReference type="Proteomes" id="UP001315686"/>
    </source>
</evidence>
<evidence type="ECO:0000256" key="1">
    <source>
        <dbReference type="SAM" id="SignalP"/>
    </source>
</evidence>
<keyword evidence="1" id="KW-0732">Signal</keyword>
<accession>A0AAP2CPL3</accession>
<protein>
    <submittedName>
        <fullName evidence="2">Uncharacterized protein</fullName>
    </submittedName>
</protein>
<dbReference type="RefSeq" id="WP_327793615.1">
    <property type="nucleotide sequence ID" value="NZ_JADQAZ010000002.1"/>
</dbReference>
<proteinExistence type="predicted"/>
<organism evidence="2 3">
    <name type="scientific">Harenicola maris</name>
    <dbReference type="NCBI Taxonomy" id="2841044"/>
    <lineage>
        <taxon>Bacteria</taxon>
        <taxon>Pseudomonadati</taxon>
        <taxon>Pseudomonadota</taxon>
        <taxon>Alphaproteobacteria</taxon>
        <taxon>Rhodobacterales</taxon>
        <taxon>Paracoccaceae</taxon>
        <taxon>Harenicola</taxon>
    </lineage>
</organism>
<gene>
    <name evidence="2" type="ORF">IV417_08280</name>
</gene>
<keyword evidence="3" id="KW-1185">Reference proteome</keyword>